<evidence type="ECO:0000256" key="2">
    <source>
        <dbReference type="ARBA" id="ARBA00004651"/>
    </source>
</evidence>
<dbReference type="EMBL" id="BAAADE010000004">
    <property type="protein sequence ID" value="GAA0606692.1"/>
    <property type="molecule type" value="Genomic_DNA"/>
</dbReference>
<dbReference type="Pfam" id="PF02518">
    <property type="entry name" value="HATPase_c"/>
    <property type="match status" value="1"/>
</dbReference>
<feature type="transmembrane region" description="Helical" evidence="10">
    <location>
        <begin position="20"/>
        <end position="39"/>
    </location>
</feature>
<feature type="transmembrane region" description="Helical" evidence="10">
    <location>
        <begin position="100"/>
        <end position="117"/>
    </location>
</feature>
<dbReference type="SMART" id="SM00387">
    <property type="entry name" value="HATPase_c"/>
    <property type="match status" value="1"/>
</dbReference>
<dbReference type="PRINTS" id="PR00344">
    <property type="entry name" value="BCTRLSENSOR"/>
</dbReference>
<comment type="subcellular location">
    <subcellularLocation>
        <location evidence="2">Cell membrane</location>
        <topology evidence="2">Multi-pass membrane protein</topology>
    </subcellularLocation>
</comment>
<keyword evidence="10" id="KW-1133">Transmembrane helix</keyword>
<comment type="catalytic activity">
    <reaction evidence="1">
        <text>ATP + protein L-histidine = ADP + protein N-phospho-L-histidine.</text>
        <dbReference type="EC" id="2.7.13.3"/>
    </reaction>
</comment>
<keyword evidence="4" id="KW-1003">Cell membrane</keyword>
<keyword evidence="10" id="KW-0472">Membrane</keyword>
<organism evidence="12 13">
    <name type="scientific">Paenochrobactrum glaciei</name>
    <dbReference type="NCBI Taxonomy" id="486407"/>
    <lineage>
        <taxon>Bacteria</taxon>
        <taxon>Pseudomonadati</taxon>
        <taxon>Pseudomonadota</taxon>
        <taxon>Alphaproteobacteria</taxon>
        <taxon>Hyphomicrobiales</taxon>
        <taxon>Brucellaceae</taxon>
        <taxon>Paenochrobactrum</taxon>
    </lineage>
</organism>
<evidence type="ECO:0000256" key="9">
    <source>
        <dbReference type="ARBA" id="ARBA00022840"/>
    </source>
</evidence>
<feature type="transmembrane region" description="Helical" evidence="10">
    <location>
        <begin position="124"/>
        <end position="142"/>
    </location>
</feature>
<keyword evidence="7" id="KW-0547">Nucleotide-binding</keyword>
<feature type="transmembrane region" description="Helical" evidence="10">
    <location>
        <begin position="154"/>
        <end position="176"/>
    </location>
</feature>
<accession>A0ABP3RAI0</accession>
<dbReference type="InterPro" id="IPR003661">
    <property type="entry name" value="HisK_dim/P_dom"/>
</dbReference>
<evidence type="ECO:0000313" key="13">
    <source>
        <dbReference type="Proteomes" id="UP001424441"/>
    </source>
</evidence>
<feature type="domain" description="Histidine kinase" evidence="11">
    <location>
        <begin position="205"/>
        <end position="412"/>
    </location>
</feature>
<reference evidence="13" key="1">
    <citation type="journal article" date="2019" name="Int. J. Syst. Evol. Microbiol.">
        <title>The Global Catalogue of Microorganisms (GCM) 10K type strain sequencing project: providing services to taxonomists for standard genome sequencing and annotation.</title>
        <authorList>
            <consortium name="The Broad Institute Genomics Platform"/>
            <consortium name="The Broad Institute Genome Sequencing Center for Infectious Disease"/>
            <person name="Wu L."/>
            <person name="Ma J."/>
        </authorList>
    </citation>
    <scope>NUCLEOTIDE SEQUENCE [LARGE SCALE GENOMIC DNA]</scope>
    <source>
        <strain evidence="13">JCM 15115</strain>
    </source>
</reference>
<protein>
    <recommendedName>
        <fullName evidence="3">histidine kinase</fullName>
        <ecNumber evidence="3">2.7.13.3</ecNumber>
    </recommendedName>
</protein>
<dbReference type="PANTHER" id="PTHR44936">
    <property type="entry name" value="SENSOR PROTEIN CREC"/>
    <property type="match status" value="1"/>
</dbReference>
<evidence type="ECO:0000259" key="11">
    <source>
        <dbReference type="PROSITE" id="PS50109"/>
    </source>
</evidence>
<dbReference type="Pfam" id="PF00512">
    <property type="entry name" value="HisKA"/>
    <property type="match status" value="1"/>
</dbReference>
<dbReference type="GO" id="GO:0005524">
    <property type="term" value="F:ATP binding"/>
    <property type="evidence" value="ECO:0007669"/>
    <property type="project" value="UniProtKB-KW"/>
</dbReference>
<proteinExistence type="predicted"/>
<name>A0ABP3RAI0_9HYPH</name>
<keyword evidence="10" id="KW-0812">Transmembrane</keyword>
<dbReference type="EC" id="2.7.13.3" evidence="3"/>
<dbReference type="PROSITE" id="PS50109">
    <property type="entry name" value="HIS_KIN"/>
    <property type="match status" value="1"/>
</dbReference>
<evidence type="ECO:0000256" key="7">
    <source>
        <dbReference type="ARBA" id="ARBA00022741"/>
    </source>
</evidence>
<comment type="caution">
    <text evidence="12">The sequence shown here is derived from an EMBL/GenBank/DDBJ whole genome shotgun (WGS) entry which is preliminary data.</text>
</comment>
<dbReference type="InterPro" id="IPR050980">
    <property type="entry name" value="2C_sensor_his_kinase"/>
</dbReference>
<keyword evidence="6" id="KW-0808">Transferase</keyword>
<evidence type="ECO:0000256" key="3">
    <source>
        <dbReference type="ARBA" id="ARBA00012438"/>
    </source>
</evidence>
<evidence type="ECO:0000256" key="8">
    <source>
        <dbReference type="ARBA" id="ARBA00022777"/>
    </source>
</evidence>
<dbReference type="SUPFAM" id="SSF47384">
    <property type="entry name" value="Homodimeric domain of signal transducing histidine kinase"/>
    <property type="match status" value="1"/>
</dbReference>
<dbReference type="RefSeq" id="WP_343805654.1">
    <property type="nucleotide sequence ID" value="NZ_BAAADE010000004.1"/>
</dbReference>
<dbReference type="CDD" id="cd00082">
    <property type="entry name" value="HisKA"/>
    <property type="match status" value="1"/>
</dbReference>
<keyword evidence="5" id="KW-0597">Phosphoprotein</keyword>
<dbReference type="InterPro" id="IPR036097">
    <property type="entry name" value="HisK_dim/P_sf"/>
</dbReference>
<evidence type="ECO:0000256" key="4">
    <source>
        <dbReference type="ARBA" id="ARBA00022475"/>
    </source>
</evidence>
<evidence type="ECO:0000256" key="1">
    <source>
        <dbReference type="ARBA" id="ARBA00000085"/>
    </source>
</evidence>
<evidence type="ECO:0000256" key="6">
    <source>
        <dbReference type="ARBA" id="ARBA00022679"/>
    </source>
</evidence>
<dbReference type="InterPro" id="IPR004358">
    <property type="entry name" value="Sig_transdc_His_kin-like_C"/>
</dbReference>
<feature type="transmembrane region" description="Helical" evidence="10">
    <location>
        <begin position="76"/>
        <end position="94"/>
    </location>
</feature>
<feature type="transmembrane region" description="Helical" evidence="10">
    <location>
        <begin position="45"/>
        <end position="64"/>
    </location>
</feature>
<dbReference type="InterPro" id="IPR005467">
    <property type="entry name" value="His_kinase_dom"/>
</dbReference>
<evidence type="ECO:0000256" key="10">
    <source>
        <dbReference type="SAM" id="Phobius"/>
    </source>
</evidence>
<dbReference type="PANTHER" id="PTHR44936:SF10">
    <property type="entry name" value="SENSOR PROTEIN RSTB"/>
    <property type="match status" value="1"/>
</dbReference>
<evidence type="ECO:0000256" key="5">
    <source>
        <dbReference type="ARBA" id="ARBA00022553"/>
    </source>
</evidence>
<keyword evidence="8" id="KW-0418">Kinase</keyword>
<dbReference type="SUPFAM" id="SSF55874">
    <property type="entry name" value="ATPase domain of HSP90 chaperone/DNA topoisomerase II/histidine kinase"/>
    <property type="match status" value="1"/>
</dbReference>
<keyword evidence="9 12" id="KW-0067">ATP-binding</keyword>
<evidence type="ECO:0000313" key="12">
    <source>
        <dbReference type="EMBL" id="GAA0606692.1"/>
    </source>
</evidence>
<dbReference type="InterPro" id="IPR036890">
    <property type="entry name" value="HATPase_C_sf"/>
</dbReference>
<gene>
    <name evidence="12" type="ORF">GCM10008943_22800</name>
</gene>
<sequence length="420" mass="46494">MPAHIHNVTNKQHFLLLIQLRWLAVAGQIFTIILVSQWMEIKLPVGAMAIVIGLLCVLNSVSYVHYKKEKYVSKTLMFVGLLLDVLALSVQFYLSGGASNPFISLFLLQIILAVVLLEAWATWILVVLSSFCFIVLTIYYRPIEIPHHHGSDFFNLHIQGMFICFVLASVLLVLFVTRIQRNLSARDAQSAEEDHIVRMGLMASGAAHELGTPLATVSVILSDWQRMPLFQKDPVLEEELTDMLAQIDRCKTIVSDILLSSGTARGEGAVRTTINQFLDGLVNEWESLYPSTHTHYHNHCQPDVPIICDIALKQMIFNVMDNAREASANQVGITATIEDDNLVISISDEGAGFKPDVLAELGKAYCSTKGRPEGGLGLYLVSNVVRKLNGQMTAQNKADKGAIVTIRLPLTSLCYGECND</sequence>
<dbReference type="Proteomes" id="UP001424441">
    <property type="component" value="Unassembled WGS sequence"/>
</dbReference>
<dbReference type="Gene3D" id="1.10.287.130">
    <property type="match status" value="1"/>
</dbReference>
<keyword evidence="13" id="KW-1185">Reference proteome</keyword>
<dbReference type="InterPro" id="IPR003594">
    <property type="entry name" value="HATPase_dom"/>
</dbReference>
<dbReference type="Gene3D" id="3.30.565.10">
    <property type="entry name" value="Histidine kinase-like ATPase, C-terminal domain"/>
    <property type="match status" value="1"/>
</dbReference>